<dbReference type="PANTHER" id="PTHR30222:SF12">
    <property type="entry name" value="NORSPERMIDINE SENSOR"/>
    <property type="match status" value="1"/>
</dbReference>
<dbReference type="PANTHER" id="PTHR30222">
    <property type="entry name" value="SPERMIDINE/PUTRESCINE-BINDING PERIPLASMIC PROTEIN"/>
    <property type="match status" value="1"/>
</dbReference>
<dbReference type="RefSeq" id="WP_106890389.1">
    <property type="nucleotide sequence ID" value="NZ_CP027860.1"/>
</dbReference>
<protein>
    <recommendedName>
        <fullName evidence="5">Putrescine-binding periplasmic protein</fullName>
    </recommendedName>
</protein>
<evidence type="ECO:0000313" key="7">
    <source>
        <dbReference type="EMBL" id="AVP96460.1"/>
    </source>
</evidence>
<organism evidence="7 8">
    <name type="scientific">Ahniella affigens</name>
    <dbReference type="NCBI Taxonomy" id="2021234"/>
    <lineage>
        <taxon>Bacteria</taxon>
        <taxon>Pseudomonadati</taxon>
        <taxon>Pseudomonadota</taxon>
        <taxon>Gammaproteobacteria</taxon>
        <taxon>Lysobacterales</taxon>
        <taxon>Rhodanobacteraceae</taxon>
        <taxon>Ahniella</taxon>
    </lineage>
</organism>
<accession>A0A2P1PNP3</accession>
<dbReference type="Proteomes" id="UP000241074">
    <property type="component" value="Chromosome"/>
</dbReference>
<gene>
    <name evidence="7" type="ORF">C7S18_04285</name>
</gene>
<dbReference type="SUPFAM" id="SSF53850">
    <property type="entry name" value="Periplasmic binding protein-like II"/>
    <property type="match status" value="1"/>
</dbReference>
<evidence type="ECO:0000256" key="1">
    <source>
        <dbReference type="ARBA" id="ARBA00004418"/>
    </source>
</evidence>
<dbReference type="PRINTS" id="PR00909">
    <property type="entry name" value="SPERMDNBNDNG"/>
</dbReference>
<reference evidence="7 8" key="2">
    <citation type="submission" date="2018-03" db="EMBL/GenBank/DDBJ databases">
        <authorList>
            <person name="Keele B.F."/>
        </authorList>
    </citation>
    <scope>NUCLEOTIDE SEQUENCE [LARGE SCALE GENOMIC DNA]</scope>
    <source>
        <strain evidence="7 8">D13</strain>
    </source>
</reference>
<dbReference type="EMBL" id="CP027860">
    <property type="protein sequence ID" value="AVP96460.1"/>
    <property type="molecule type" value="Genomic_DNA"/>
</dbReference>
<proteinExistence type="inferred from homology"/>
<dbReference type="Pfam" id="PF13416">
    <property type="entry name" value="SBP_bac_8"/>
    <property type="match status" value="1"/>
</dbReference>
<evidence type="ECO:0000256" key="3">
    <source>
        <dbReference type="ARBA" id="ARBA00022729"/>
    </source>
</evidence>
<evidence type="ECO:0000256" key="5">
    <source>
        <dbReference type="PIRNR" id="PIRNR019574"/>
    </source>
</evidence>
<sequence>MKIRSLTMVMALALAGCGGGGGSSEQTASTAAKPDAAPAGEEPVLNFYNWSDYIAPDTLDNFEKETGIKVTYDEMDSNDTLESKILAGDTGYDIVVPSSSFLGRQIQAGAYQKLDKSKLTNWSNLDEGLMSKLQDVDPGNEYSFPYLWGTTGIGYNVDKIKEIFGSEDVVNSWDLVFKPENLAKLKDCGVTFLDAPSEIIPTTLYFLKEDPNSFDPAVIDKAAALLETLRPSITNFHSSEYIDALASGNACLVVGWSGDIIQAKARAAEAGGGVNVGYSIPAEGAAIWFDMVAIPKTAKHPENAHKFLNFLLRPDVIAGVSNYVSYPNANKAATPSLDKSITEDPMITPTSDTIQNKLYGLAVLSPEAMKKYNDVWTELKAVD</sequence>
<evidence type="ECO:0000256" key="6">
    <source>
        <dbReference type="SAM" id="SignalP"/>
    </source>
</evidence>
<dbReference type="GO" id="GO:0015846">
    <property type="term" value="P:polyamine transport"/>
    <property type="evidence" value="ECO:0007669"/>
    <property type="project" value="InterPro"/>
</dbReference>
<dbReference type="PROSITE" id="PS51257">
    <property type="entry name" value="PROKAR_LIPOPROTEIN"/>
    <property type="match status" value="1"/>
</dbReference>
<name>A0A2P1PNP3_9GAMM</name>
<evidence type="ECO:0000256" key="2">
    <source>
        <dbReference type="ARBA" id="ARBA00022448"/>
    </source>
</evidence>
<dbReference type="Gene3D" id="3.40.190.10">
    <property type="entry name" value="Periplasmic binding protein-like II"/>
    <property type="match status" value="2"/>
</dbReference>
<keyword evidence="8" id="KW-1185">Reference proteome</keyword>
<dbReference type="InterPro" id="IPR001188">
    <property type="entry name" value="Sperm_putr-bd"/>
</dbReference>
<dbReference type="KEGG" id="xba:C7S18_04285"/>
<evidence type="ECO:0000256" key="4">
    <source>
        <dbReference type="ARBA" id="ARBA00022764"/>
    </source>
</evidence>
<dbReference type="PIRSF" id="PIRSF019574">
    <property type="entry name" value="Periplasmic_polyamine_BP"/>
    <property type="match status" value="1"/>
</dbReference>
<dbReference type="InterPro" id="IPR006059">
    <property type="entry name" value="SBP"/>
</dbReference>
<comment type="subcellular location">
    <subcellularLocation>
        <location evidence="1 5">Periplasm</location>
    </subcellularLocation>
</comment>
<reference evidence="7 8" key="1">
    <citation type="submission" date="2018-03" db="EMBL/GenBank/DDBJ databases">
        <title>Ahniella affigens gen. nov., sp. nov., a gammaproteobacterium isolated from sandy soil near a stream.</title>
        <authorList>
            <person name="Ko Y."/>
            <person name="Kim J.-H."/>
        </authorList>
    </citation>
    <scope>NUCLEOTIDE SEQUENCE [LARGE SCALE GENOMIC DNA]</scope>
    <source>
        <strain evidence="7 8">D13</strain>
    </source>
</reference>
<dbReference type="AlphaFoldDB" id="A0A2P1PNP3"/>
<dbReference type="GO" id="GO:0042597">
    <property type="term" value="C:periplasmic space"/>
    <property type="evidence" value="ECO:0007669"/>
    <property type="project" value="UniProtKB-SubCell"/>
</dbReference>
<keyword evidence="4 5" id="KW-0574">Periplasm</keyword>
<keyword evidence="2 5" id="KW-0813">Transport</keyword>
<evidence type="ECO:0000313" key="8">
    <source>
        <dbReference type="Proteomes" id="UP000241074"/>
    </source>
</evidence>
<comment type="function">
    <text evidence="5">Required for the activity of the bacterial periplasmic transport system of putrescine.</text>
</comment>
<feature type="signal peptide" evidence="6">
    <location>
        <begin position="1"/>
        <end position="20"/>
    </location>
</feature>
<comment type="similarity">
    <text evidence="5">Belongs to the bacterial solute-binding protein PotD/PotF family.</text>
</comment>
<dbReference type="GO" id="GO:0019808">
    <property type="term" value="F:polyamine binding"/>
    <property type="evidence" value="ECO:0007669"/>
    <property type="project" value="InterPro"/>
</dbReference>
<dbReference type="OrthoDB" id="9769319at2"/>
<keyword evidence="3 6" id="KW-0732">Signal</keyword>
<feature type="chain" id="PRO_5015133229" description="Putrescine-binding periplasmic protein" evidence="6">
    <location>
        <begin position="21"/>
        <end position="383"/>
    </location>
</feature>
<dbReference type="CDD" id="cd13659">
    <property type="entry name" value="PBP2_PotF"/>
    <property type="match status" value="1"/>
</dbReference>